<dbReference type="OrthoDB" id="9810960at2"/>
<dbReference type="Pfam" id="PF01713">
    <property type="entry name" value="Smr"/>
    <property type="match status" value="1"/>
</dbReference>
<reference evidence="2 3" key="1">
    <citation type="submission" date="2016-11" db="EMBL/GenBank/DDBJ databases">
        <authorList>
            <person name="Jaros S."/>
            <person name="Januszkiewicz K."/>
            <person name="Wedrychowicz H."/>
        </authorList>
    </citation>
    <scope>NUCLEOTIDE SEQUENCE [LARGE SCALE GENOMIC DNA]</scope>
    <source>
        <strain evidence="2 3">DSM 15970</strain>
    </source>
</reference>
<sequence>MNNGIVELDLHGMNSFQAKTFIDSRLKSAKKDIYRLRLIHGYHGGTSLKQMILKTYRNNPKVIRIEIGLNQGTTDLVLRELF</sequence>
<organism evidence="2 3">
    <name type="scientific">Parasporobacterium paucivorans DSM 15970</name>
    <dbReference type="NCBI Taxonomy" id="1122934"/>
    <lineage>
        <taxon>Bacteria</taxon>
        <taxon>Bacillati</taxon>
        <taxon>Bacillota</taxon>
        <taxon>Clostridia</taxon>
        <taxon>Lachnospirales</taxon>
        <taxon>Lachnospiraceae</taxon>
        <taxon>Parasporobacterium</taxon>
    </lineage>
</organism>
<dbReference type="Proteomes" id="UP000184342">
    <property type="component" value="Unassembled WGS sequence"/>
</dbReference>
<dbReference type="Gene3D" id="3.30.1370.110">
    <property type="match status" value="1"/>
</dbReference>
<dbReference type="RefSeq" id="WP_073993274.1">
    <property type="nucleotide sequence ID" value="NZ_FQYT01000008.1"/>
</dbReference>
<keyword evidence="3" id="KW-1185">Reference proteome</keyword>
<evidence type="ECO:0000313" key="2">
    <source>
        <dbReference type="EMBL" id="SHI89405.1"/>
    </source>
</evidence>
<dbReference type="InterPro" id="IPR036063">
    <property type="entry name" value="Smr_dom_sf"/>
</dbReference>
<protein>
    <submittedName>
        <fullName evidence="2">Smr domain-containing protein</fullName>
    </submittedName>
</protein>
<proteinExistence type="predicted"/>
<feature type="domain" description="Smr" evidence="1">
    <location>
        <begin position="8"/>
        <end position="66"/>
    </location>
</feature>
<evidence type="ECO:0000259" key="1">
    <source>
        <dbReference type="Pfam" id="PF01713"/>
    </source>
</evidence>
<dbReference type="AlphaFoldDB" id="A0A1M6EVC9"/>
<dbReference type="SUPFAM" id="SSF160443">
    <property type="entry name" value="SMR domain-like"/>
    <property type="match status" value="1"/>
</dbReference>
<gene>
    <name evidence="2" type="ORF">SAMN02745691_01014</name>
</gene>
<dbReference type="EMBL" id="FQYT01000008">
    <property type="protein sequence ID" value="SHI89405.1"/>
    <property type="molecule type" value="Genomic_DNA"/>
</dbReference>
<name>A0A1M6EVC9_9FIRM</name>
<accession>A0A1M6EVC9</accession>
<evidence type="ECO:0000313" key="3">
    <source>
        <dbReference type="Proteomes" id="UP000184342"/>
    </source>
</evidence>
<dbReference type="STRING" id="1122934.SAMN02745691_01014"/>
<dbReference type="InterPro" id="IPR002625">
    <property type="entry name" value="Smr_dom"/>
</dbReference>